<evidence type="ECO:0000256" key="1">
    <source>
        <dbReference type="SAM" id="MobiDB-lite"/>
    </source>
</evidence>
<gene>
    <name evidence="3" type="ORF">BANT10_00524</name>
</gene>
<dbReference type="GO" id="GO:0007059">
    <property type="term" value="P:chromosome segregation"/>
    <property type="evidence" value="ECO:0007669"/>
    <property type="project" value="TreeGrafter"/>
</dbReference>
<dbReference type="AlphaFoldDB" id="A0A2H1I3J6"/>
<dbReference type="GO" id="GO:0045881">
    <property type="term" value="P:positive regulation of sporulation resulting in formation of a cellular spore"/>
    <property type="evidence" value="ECO:0007669"/>
    <property type="project" value="TreeGrafter"/>
</dbReference>
<feature type="domain" description="ParB-like N-terminal" evidence="2">
    <location>
        <begin position="10"/>
        <end position="95"/>
    </location>
</feature>
<dbReference type="Pfam" id="PF02195">
    <property type="entry name" value="ParB_N"/>
    <property type="match status" value="1"/>
</dbReference>
<dbReference type="SUPFAM" id="SSF110849">
    <property type="entry name" value="ParB/Sulfiredoxin"/>
    <property type="match status" value="1"/>
</dbReference>
<dbReference type="SMART" id="SM00470">
    <property type="entry name" value="ParB"/>
    <property type="match status" value="1"/>
</dbReference>
<organism evidence="3 4">
    <name type="scientific">Brevibacterium antiquum</name>
    <dbReference type="NCBI Taxonomy" id="234835"/>
    <lineage>
        <taxon>Bacteria</taxon>
        <taxon>Bacillati</taxon>
        <taxon>Actinomycetota</taxon>
        <taxon>Actinomycetes</taxon>
        <taxon>Micrococcales</taxon>
        <taxon>Brevibacteriaceae</taxon>
        <taxon>Brevibacterium</taxon>
    </lineage>
</organism>
<dbReference type="RefSeq" id="WP_009882022.1">
    <property type="nucleotide sequence ID" value="NZ_FXZE01000002.1"/>
</dbReference>
<sequence length="339" mass="37018">MGQAQGHIQLQRAVASIMIGHRHRTDLGDIDALAASIAQLGLLQPPTITTDGTLVCGARRLAAVKQLGWRTVDVWVRSSISDRLGHLLAEQDENTQHKDLTPVEAAALYGELKTLMAEDASRRESATQFSSEHQPRWNGSAKFADPLGTPRGEARAQAAGMIPGGASHTTLDKIAYLHQLATDPETPPALREQITAELEAINDGGPVHPAYERIRGLQQREAVPARGTDLQSMADDAIARAHRSKDAPDQPAGDPPETSHEEPVAKIIRWPLRAFNATWTELENWWIHYNAEALAAELSEEQIESFLATAEGTSQFARDLRAARDAHDEGARRGHLRAL</sequence>
<reference evidence="4" key="1">
    <citation type="submission" date="2017-03" db="EMBL/GenBank/DDBJ databases">
        <authorList>
            <person name="Monnet C."/>
        </authorList>
    </citation>
    <scope>NUCLEOTIDE SEQUENCE [LARGE SCALE GENOMIC DNA]</scope>
    <source>
        <strain evidence="4">P10</strain>
    </source>
</reference>
<dbReference type="Proteomes" id="UP000234342">
    <property type="component" value="Unassembled WGS sequence"/>
</dbReference>
<dbReference type="PANTHER" id="PTHR33375">
    <property type="entry name" value="CHROMOSOME-PARTITIONING PROTEIN PARB-RELATED"/>
    <property type="match status" value="1"/>
</dbReference>
<dbReference type="EMBL" id="FXZE01000002">
    <property type="protein sequence ID" value="SMX69672.1"/>
    <property type="molecule type" value="Genomic_DNA"/>
</dbReference>
<dbReference type="InterPro" id="IPR036086">
    <property type="entry name" value="ParB/Sulfiredoxin_sf"/>
</dbReference>
<proteinExistence type="predicted"/>
<feature type="region of interest" description="Disordered" evidence="1">
    <location>
        <begin position="240"/>
        <end position="263"/>
    </location>
</feature>
<name>A0A2H1I3J6_9MICO</name>
<dbReference type="InterPro" id="IPR050336">
    <property type="entry name" value="Chromosome_partition/occlusion"/>
</dbReference>
<keyword evidence="4" id="KW-1185">Reference proteome</keyword>
<dbReference type="InterPro" id="IPR003115">
    <property type="entry name" value="ParB_N"/>
</dbReference>
<dbReference type="GO" id="GO:0005694">
    <property type="term" value="C:chromosome"/>
    <property type="evidence" value="ECO:0007669"/>
    <property type="project" value="TreeGrafter"/>
</dbReference>
<evidence type="ECO:0000259" key="2">
    <source>
        <dbReference type="SMART" id="SM00470"/>
    </source>
</evidence>
<dbReference type="Gene3D" id="3.90.1530.30">
    <property type="match status" value="1"/>
</dbReference>
<evidence type="ECO:0000313" key="3">
    <source>
        <dbReference type="EMBL" id="SMX69672.1"/>
    </source>
</evidence>
<accession>A0A2H1I3J6</accession>
<protein>
    <submittedName>
        <fullName evidence="3">Chromosome partitioning protein, ParB family</fullName>
    </submittedName>
</protein>
<evidence type="ECO:0000313" key="4">
    <source>
        <dbReference type="Proteomes" id="UP000234342"/>
    </source>
</evidence>
<dbReference type="PANTHER" id="PTHR33375:SF1">
    <property type="entry name" value="CHROMOSOME-PARTITIONING PROTEIN PARB-RELATED"/>
    <property type="match status" value="1"/>
</dbReference>
<dbReference type="GeneID" id="82878437"/>